<keyword evidence="11 20" id="KW-0274">FAD</keyword>
<evidence type="ECO:0000256" key="11">
    <source>
        <dbReference type="ARBA" id="ARBA00022827"/>
    </source>
</evidence>
<evidence type="ECO:0000259" key="21">
    <source>
        <dbReference type="PROSITE" id="PS51387"/>
    </source>
</evidence>
<accession>A0A1H6F8X4</accession>
<dbReference type="InterPro" id="IPR016167">
    <property type="entry name" value="FAD-bd_PCMH_sub1"/>
</dbReference>
<dbReference type="InterPro" id="IPR016169">
    <property type="entry name" value="FAD-bd_PCMH_sub2"/>
</dbReference>
<evidence type="ECO:0000256" key="20">
    <source>
        <dbReference type="HAMAP-Rule" id="MF_00037"/>
    </source>
</evidence>
<gene>
    <name evidence="20 22" type="primary">murB</name>
    <name evidence="22" type="ORF">MBHS_02435</name>
</gene>
<organism evidence="22 23">
    <name type="scientific">Candidatus Venteria ishoeyi</name>
    <dbReference type="NCBI Taxonomy" id="1899563"/>
    <lineage>
        <taxon>Bacteria</taxon>
        <taxon>Pseudomonadati</taxon>
        <taxon>Pseudomonadota</taxon>
        <taxon>Gammaproteobacteria</taxon>
        <taxon>Thiotrichales</taxon>
        <taxon>Thiotrichaceae</taxon>
        <taxon>Venteria</taxon>
    </lineage>
</organism>
<dbReference type="SUPFAM" id="SSF56176">
    <property type="entry name" value="FAD-binding/transporter-associated domain-like"/>
    <property type="match status" value="1"/>
</dbReference>
<keyword evidence="16 20" id="KW-0131">Cell cycle</keyword>
<dbReference type="InterPro" id="IPR016166">
    <property type="entry name" value="FAD-bd_PCMH"/>
</dbReference>
<evidence type="ECO:0000256" key="19">
    <source>
        <dbReference type="ARBA" id="ARBA00048914"/>
    </source>
</evidence>
<dbReference type="GO" id="GO:0051301">
    <property type="term" value="P:cell division"/>
    <property type="evidence" value="ECO:0007669"/>
    <property type="project" value="UniProtKB-KW"/>
</dbReference>
<feature type="domain" description="FAD-binding PCMH-type" evidence="21">
    <location>
        <begin position="26"/>
        <end position="189"/>
    </location>
</feature>
<feature type="active site" description="Proton donor" evidence="20">
    <location>
        <position position="221"/>
    </location>
</feature>
<keyword evidence="17 20" id="KW-0961">Cell wall biogenesis/degradation</keyword>
<evidence type="ECO:0000256" key="7">
    <source>
        <dbReference type="ARBA" id="ARBA00015188"/>
    </source>
</evidence>
<comment type="subcellular location">
    <subcellularLocation>
        <location evidence="3 20">Cytoplasm</location>
    </subcellularLocation>
</comment>
<dbReference type="RefSeq" id="WP_103920336.1">
    <property type="nucleotide sequence ID" value="NZ_FMSV02000498.1"/>
</dbReference>
<dbReference type="GO" id="GO:0008762">
    <property type="term" value="F:UDP-N-acetylmuramate dehydrogenase activity"/>
    <property type="evidence" value="ECO:0007669"/>
    <property type="project" value="UniProtKB-UniRule"/>
</dbReference>
<dbReference type="HAMAP" id="MF_00037">
    <property type="entry name" value="MurB"/>
    <property type="match status" value="1"/>
</dbReference>
<evidence type="ECO:0000313" key="23">
    <source>
        <dbReference type="Proteomes" id="UP000236724"/>
    </source>
</evidence>
<keyword evidence="9 20" id="KW-0132">Cell division</keyword>
<dbReference type="GO" id="GO:0071949">
    <property type="term" value="F:FAD binding"/>
    <property type="evidence" value="ECO:0007669"/>
    <property type="project" value="InterPro"/>
</dbReference>
<evidence type="ECO:0000256" key="14">
    <source>
        <dbReference type="ARBA" id="ARBA00022984"/>
    </source>
</evidence>
<feature type="active site" evidence="20">
    <location>
        <position position="291"/>
    </location>
</feature>
<dbReference type="GO" id="GO:0009252">
    <property type="term" value="P:peptidoglycan biosynthetic process"/>
    <property type="evidence" value="ECO:0007669"/>
    <property type="project" value="UniProtKB-UniRule"/>
</dbReference>
<evidence type="ECO:0000256" key="16">
    <source>
        <dbReference type="ARBA" id="ARBA00023306"/>
    </source>
</evidence>
<dbReference type="Pfam" id="PF02873">
    <property type="entry name" value="MurB_C"/>
    <property type="match status" value="1"/>
</dbReference>
<evidence type="ECO:0000313" key="22">
    <source>
        <dbReference type="EMBL" id="SEH06572.1"/>
    </source>
</evidence>
<sequence length="312" mass="33573">MKTKLTGIRGTLLYAEPMSKHTTWRIGGPAACFFIPADRSDLITYLKQLSTAEPIFWLGLGSNLLVRDGGIPGSVILTTQLNQINIVNTTDWFIEAGVSCAQIARQSSRAQLGGGTFFAGIPGTLGGALAMNAGAFGGETWPLVLSVETIDRQGVVRCRKPADYQIAYRSVQGFEGEYFLGATLRFQAQNAETARQGAQHIKKLLQQRKNTQPTGLPSCGSVFRNPKPLFAAKLIEQAGLKGLRQGGAEISEKHANFIINTGGACAADMEFLIKKIQQTIAEKYQINLTPEVRCVGISSPCTSLASPPVVDK</sequence>
<comment type="pathway">
    <text evidence="4 20">Cell wall biogenesis; peptidoglycan biosynthesis.</text>
</comment>
<keyword evidence="10 20" id="KW-0285">Flavoprotein</keyword>
<dbReference type="PROSITE" id="PS51387">
    <property type="entry name" value="FAD_PCMH"/>
    <property type="match status" value="1"/>
</dbReference>
<name>A0A1H6F8X4_9GAMM</name>
<dbReference type="Pfam" id="PF01565">
    <property type="entry name" value="FAD_binding_4"/>
    <property type="match status" value="1"/>
</dbReference>
<evidence type="ECO:0000256" key="10">
    <source>
        <dbReference type="ARBA" id="ARBA00022630"/>
    </source>
</evidence>
<comment type="cofactor">
    <cofactor evidence="1 20">
        <name>FAD</name>
        <dbReference type="ChEBI" id="CHEBI:57692"/>
    </cofactor>
</comment>
<evidence type="ECO:0000256" key="15">
    <source>
        <dbReference type="ARBA" id="ARBA00023002"/>
    </source>
</evidence>
<comment type="similarity">
    <text evidence="5 20">Belongs to the MurB family.</text>
</comment>
<keyword evidence="14 20" id="KW-0573">Peptidoglycan synthesis</keyword>
<dbReference type="EC" id="1.3.1.98" evidence="6 20"/>
<dbReference type="GO" id="GO:0071555">
    <property type="term" value="P:cell wall organization"/>
    <property type="evidence" value="ECO:0007669"/>
    <property type="project" value="UniProtKB-KW"/>
</dbReference>
<evidence type="ECO:0000256" key="3">
    <source>
        <dbReference type="ARBA" id="ARBA00004496"/>
    </source>
</evidence>
<dbReference type="Proteomes" id="UP000236724">
    <property type="component" value="Unassembled WGS sequence"/>
</dbReference>
<evidence type="ECO:0000256" key="12">
    <source>
        <dbReference type="ARBA" id="ARBA00022857"/>
    </source>
</evidence>
<dbReference type="PANTHER" id="PTHR21071">
    <property type="entry name" value="UDP-N-ACETYLENOLPYRUVOYLGLUCOSAMINE REDUCTASE"/>
    <property type="match status" value="1"/>
</dbReference>
<dbReference type="GO" id="GO:0005829">
    <property type="term" value="C:cytosol"/>
    <property type="evidence" value="ECO:0007669"/>
    <property type="project" value="TreeGrafter"/>
</dbReference>
<keyword evidence="8 20" id="KW-0963">Cytoplasm</keyword>
<dbReference type="Gene3D" id="3.30.43.10">
    <property type="entry name" value="Uridine Diphospho-n-acetylenolpyruvylglucosamine Reductase, domain 2"/>
    <property type="match status" value="1"/>
</dbReference>
<dbReference type="SUPFAM" id="SSF56194">
    <property type="entry name" value="Uridine diphospho-N-Acetylenolpyruvylglucosamine reductase, MurB, C-terminal domain"/>
    <property type="match status" value="1"/>
</dbReference>
<dbReference type="NCBIfam" id="NF010480">
    <property type="entry name" value="PRK13905.1"/>
    <property type="match status" value="1"/>
</dbReference>
<evidence type="ECO:0000256" key="4">
    <source>
        <dbReference type="ARBA" id="ARBA00004752"/>
    </source>
</evidence>
<dbReference type="InterPro" id="IPR003170">
    <property type="entry name" value="MurB"/>
</dbReference>
<reference evidence="22 23" key="1">
    <citation type="submission" date="2016-10" db="EMBL/GenBank/DDBJ databases">
        <authorList>
            <person name="de Groot N.N."/>
        </authorList>
    </citation>
    <scope>NUCLEOTIDE SEQUENCE [LARGE SCALE GENOMIC DNA]</scope>
    <source>
        <strain evidence="22">MBHS1</strain>
    </source>
</reference>
<proteinExistence type="inferred from homology"/>
<dbReference type="PANTHER" id="PTHR21071:SF4">
    <property type="entry name" value="UDP-N-ACETYLENOLPYRUVOYLGLUCOSAMINE REDUCTASE"/>
    <property type="match status" value="1"/>
</dbReference>
<evidence type="ECO:0000256" key="1">
    <source>
        <dbReference type="ARBA" id="ARBA00001974"/>
    </source>
</evidence>
<evidence type="ECO:0000256" key="5">
    <source>
        <dbReference type="ARBA" id="ARBA00010485"/>
    </source>
</evidence>
<comment type="function">
    <text evidence="2 20">Cell wall formation.</text>
</comment>
<dbReference type="AlphaFoldDB" id="A0A1H6F8X4"/>
<dbReference type="GO" id="GO:0008360">
    <property type="term" value="P:regulation of cell shape"/>
    <property type="evidence" value="ECO:0007669"/>
    <property type="project" value="UniProtKB-KW"/>
</dbReference>
<keyword evidence="13 20" id="KW-0133">Cell shape</keyword>
<dbReference type="UniPathway" id="UPA00219"/>
<dbReference type="Gene3D" id="3.30.465.10">
    <property type="match status" value="1"/>
</dbReference>
<dbReference type="EMBL" id="FMSV02000498">
    <property type="protein sequence ID" value="SEH06572.1"/>
    <property type="molecule type" value="Genomic_DNA"/>
</dbReference>
<dbReference type="InterPro" id="IPR006094">
    <property type="entry name" value="Oxid_FAD_bind_N"/>
</dbReference>
<evidence type="ECO:0000256" key="18">
    <source>
        <dbReference type="ARBA" id="ARBA00031026"/>
    </source>
</evidence>
<evidence type="ECO:0000256" key="17">
    <source>
        <dbReference type="ARBA" id="ARBA00023316"/>
    </source>
</evidence>
<protein>
    <recommendedName>
        <fullName evidence="7 20">UDP-N-acetylenolpyruvoylglucosamine reductase</fullName>
        <ecNumber evidence="6 20">1.3.1.98</ecNumber>
    </recommendedName>
    <alternativeName>
        <fullName evidence="18 20">UDP-N-acetylmuramate dehydrogenase</fullName>
    </alternativeName>
</protein>
<evidence type="ECO:0000256" key="13">
    <source>
        <dbReference type="ARBA" id="ARBA00022960"/>
    </source>
</evidence>
<dbReference type="InterPro" id="IPR036318">
    <property type="entry name" value="FAD-bd_PCMH-like_sf"/>
</dbReference>
<dbReference type="Gene3D" id="3.90.78.10">
    <property type="entry name" value="UDP-N-acetylenolpyruvoylglucosamine reductase, C-terminal domain"/>
    <property type="match status" value="1"/>
</dbReference>
<dbReference type="InterPro" id="IPR011601">
    <property type="entry name" value="MurB_C"/>
</dbReference>
<dbReference type="NCBIfam" id="TIGR00179">
    <property type="entry name" value="murB"/>
    <property type="match status" value="1"/>
</dbReference>
<dbReference type="InterPro" id="IPR036635">
    <property type="entry name" value="MurB_C_sf"/>
</dbReference>
<evidence type="ECO:0000256" key="8">
    <source>
        <dbReference type="ARBA" id="ARBA00022490"/>
    </source>
</evidence>
<evidence type="ECO:0000256" key="9">
    <source>
        <dbReference type="ARBA" id="ARBA00022618"/>
    </source>
</evidence>
<keyword evidence="23" id="KW-1185">Reference proteome</keyword>
<comment type="catalytic activity">
    <reaction evidence="19 20">
        <text>UDP-N-acetyl-alpha-D-muramate + NADP(+) = UDP-N-acetyl-3-O-(1-carboxyvinyl)-alpha-D-glucosamine + NADPH + H(+)</text>
        <dbReference type="Rhea" id="RHEA:12248"/>
        <dbReference type="ChEBI" id="CHEBI:15378"/>
        <dbReference type="ChEBI" id="CHEBI:57783"/>
        <dbReference type="ChEBI" id="CHEBI:58349"/>
        <dbReference type="ChEBI" id="CHEBI:68483"/>
        <dbReference type="ChEBI" id="CHEBI:70757"/>
        <dbReference type="EC" id="1.3.1.98"/>
    </reaction>
</comment>
<feature type="active site" evidence="20">
    <location>
        <position position="169"/>
    </location>
</feature>
<evidence type="ECO:0000256" key="2">
    <source>
        <dbReference type="ARBA" id="ARBA00003921"/>
    </source>
</evidence>
<evidence type="ECO:0000256" key="6">
    <source>
        <dbReference type="ARBA" id="ARBA00012518"/>
    </source>
</evidence>
<keyword evidence="12 20" id="KW-0521">NADP</keyword>
<keyword evidence="15 20" id="KW-0560">Oxidoreductase</keyword>
<dbReference type="OrthoDB" id="9804753at2"/>